<feature type="region of interest" description="Disordered" evidence="1">
    <location>
        <begin position="25"/>
        <end position="67"/>
    </location>
</feature>
<gene>
    <name evidence="4" type="ORF">OsJ_21231</name>
</gene>
<organism evidence="4">
    <name type="scientific">Oryza sativa subsp. japonica</name>
    <name type="common">Rice</name>
    <dbReference type="NCBI Taxonomy" id="39947"/>
    <lineage>
        <taxon>Eukaryota</taxon>
        <taxon>Viridiplantae</taxon>
        <taxon>Streptophyta</taxon>
        <taxon>Embryophyta</taxon>
        <taxon>Tracheophyta</taxon>
        <taxon>Spermatophyta</taxon>
        <taxon>Magnoliopsida</taxon>
        <taxon>Liliopsida</taxon>
        <taxon>Poales</taxon>
        <taxon>Poaceae</taxon>
        <taxon>BOP clade</taxon>
        <taxon>Oryzoideae</taxon>
        <taxon>Oryzeae</taxon>
        <taxon>Oryzinae</taxon>
        <taxon>Oryza</taxon>
        <taxon>Oryza sativa</taxon>
    </lineage>
</organism>
<dbReference type="InterPro" id="IPR005162">
    <property type="entry name" value="Retrotrans_gag_dom"/>
</dbReference>
<evidence type="ECO:0000313" key="4">
    <source>
        <dbReference type="EMBL" id="EEE65648.1"/>
    </source>
</evidence>
<evidence type="ECO:0000256" key="2">
    <source>
        <dbReference type="SAM" id="SignalP"/>
    </source>
</evidence>
<feature type="chain" id="PRO_5002881635" description="Retrotransposon gag domain-containing protein" evidence="2">
    <location>
        <begin position="26"/>
        <end position="210"/>
    </location>
</feature>
<dbReference type="AlphaFoldDB" id="B9FT37"/>
<reference evidence="4" key="2">
    <citation type="submission" date="2008-12" db="EMBL/GenBank/DDBJ databases">
        <title>Improved gene annotation of the rice (Oryza sativa) genomes.</title>
        <authorList>
            <person name="Wang J."/>
            <person name="Li R."/>
            <person name="Fan W."/>
            <person name="Huang Q."/>
            <person name="Zhang J."/>
            <person name="Zhou Y."/>
            <person name="Hu Y."/>
            <person name="Zi S."/>
            <person name="Li J."/>
            <person name="Ni P."/>
            <person name="Zheng H."/>
            <person name="Zhang Y."/>
            <person name="Zhao M."/>
            <person name="Hao Q."/>
            <person name="McDermott J."/>
            <person name="Samudrala R."/>
            <person name="Kristiansen K."/>
            <person name="Wong G.K.-S."/>
        </authorList>
    </citation>
    <scope>NUCLEOTIDE SEQUENCE</scope>
</reference>
<feature type="signal peptide" evidence="2">
    <location>
        <begin position="1"/>
        <end position="25"/>
    </location>
</feature>
<evidence type="ECO:0000256" key="1">
    <source>
        <dbReference type="SAM" id="MobiDB-lite"/>
    </source>
</evidence>
<proteinExistence type="predicted"/>
<dbReference type="Pfam" id="PF03732">
    <property type="entry name" value="Retrotrans_gag"/>
    <property type="match status" value="1"/>
</dbReference>
<evidence type="ECO:0000259" key="3">
    <source>
        <dbReference type="Pfam" id="PF03732"/>
    </source>
</evidence>
<feature type="domain" description="Retrotransposon gag" evidence="3">
    <location>
        <begin position="64"/>
        <end position="118"/>
    </location>
</feature>
<accession>B9FT37</accession>
<sequence length="210" mass="23971">MAVNWSGIVSLVIVSSLARFLSTRASSPDAEVRQPMSPAAEHARSRRGTQRSAAPEGRDGSGDESVKRMKEKEFLELKQCNKSVAEYEIEFSRLARLAPEFVQTDGSKARRFESGLRQPLKRRVEAFELTIFREVVSKAQLLEEGYHEQRIEHGQPQKKFKTNNQQNQGRFRENYSGQMQRESLENQGRKCPICQVAMFHQFVLIAGKVL</sequence>
<feature type="compositionally biased region" description="Basic and acidic residues" evidence="1">
    <location>
        <begin position="56"/>
        <end position="67"/>
    </location>
</feature>
<dbReference type="EMBL" id="CM000143">
    <property type="protein sequence ID" value="EEE65648.1"/>
    <property type="molecule type" value="Genomic_DNA"/>
</dbReference>
<protein>
    <recommendedName>
        <fullName evidence="3">Retrotransposon gag domain-containing protein</fullName>
    </recommendedName>
</protein>
<name>B9FT37_ORYSJ</name>
<dbReference type="Proteomes" id="UP000007752">
    <property type="component" value="Chromosome 6"/>
</dbReference>
<reference evidence="4" key="1">
    <citation type="journal article" date="2005" name="PLoS Biol.">
        <title>The genomes of Oryza sativa: a history of duplications.</title>
        <authorList>
            <person name="Yu J."/>
            <person name="Wang J."/>
            <person name="Lin W."/>
            <person name="Li S."/>
            <person name="Li H."/>
            <person name="Zhou J."/>
            <person name="Ni P."/>
            <person name="Dong W."/>
            <person name="Hu S."/>
            <person name="Zeng C."/>
            <person name="Zhang J."/>
            <person name="Zhang Y."/>
            <person name="Li R."/>
            <person name="Xu Z."/>
            <person name="Li S."/>
            <person name="Li X."/>
            <person name="Zheng H."/>
            <person name="Cong L."/>
            <person name="Lin L."/>
            <person name="Yin J."/>
            <person name="Geng J."/>
            <person name="Li G."/>
            <person name="Shi J."/>
            <person name="Liu J."/>
            <person name="Lv H."/>
            <person name="Li J."/>
            <person name="Wang J."/>
            <person name="Deng Y."/>
            <person name="Ran L."/>
            <person name="Shi X."/>
            <person name="Wang X."/>
            <person name="Wu Q."/>
            <person name="Li C."/>
            <person name="Ren X."/>
            <person name="Wang J."/>
            <person name="Wang X."/>
            <person name="Li D."/>
            <person name="Liu D."/>
            <person name="Zhang X."/>
            <person name="Ji Z."/>
            <person name="Zhao W."/>
            <person name="Sun Y."/>
            <person name="Zhang Z."/>
            <person name="Bao J."/>
            <person name="Han Y."/>
            <person name="Dong L."/>
            <person name="Ji J."/>
            <person name="Chen P."/>
            <person name="Wu S."/>
            <person name="Liu J."/>
            <person name="Xiao Y."/>
            <person name="Bu D."/>
            <person name="Tan J."/>
            <person name="Yang L."/>
            <person name="Ye C."/>
            <person name="Zhang J."/>
            <person name="Xu J."/>
            <person name="Zhou Y."/>
            <person name="Yu Y."/>
            <person name="Zhang B."/>
            <person name="Zhuang S."/>
            <person name="Wei H."/>
            <person name="Liu B."/>
            <person name="Lei M."/>
            <person name="Yu H."/>
            <person name="Li Y."/>
            <person name="Xu H."/>
            <person name="Wei S."/>
            <person name="He X."/>
            <person name="Fang L."/>
            <person name="Zhang Z."/>
            <person name="Zhang Y."/>
            <person name="Huang X."/>
            <person name="Su Z."/>
            <person name="Tong W."/>
            <person name="Li J."/>
            <person name="Tong Z."/>
            <person name="Li S."/>
            <person name="Ye J."/>
            <person name="Wang L."/>
            <person name="Fang L."/>
            <person name="Lei T."/>
            <person name="Chen C."/>
            <person name="Chen H."/>
            <person name="Xu Z."/>
            <person name="Li H."/>
            <person name="Huang H."/>
            <person name="Zhang F."/>
            <person name="Xu H."/>
            <person name="Li N."/>
            <person name="Zhao C."/>
            <person name="Li S."/>
            <person name="Dong L."/>
            <person name="Huang Y."/>
            <person name="Li L."/>
            <person name="Xi Y."/>
            <person name="Qi Q."/>
            <person name="Li W."/>
            <person name="Zhang B."/>
            <person name="Hu W."/>
            <person name="Zhang Y."/>
            <person name="Tian X."/>
            <person name="Jiao Y."/>
            <person name="Liang X."/>
            <person name="Jin J."/>
            <person name="Gao L."/>
            <person name="Zheng W."/>
            <person name="Hao B."/>
            <person name="Liu S."/>
            <person name="Wang W."/>
            <person name="Yuan L."/>
            <person name="Cao M."/>
            <person name="McDermott J."/>
            <person name="Samudrala R."/>
            <person name="Wang J."/>
            <person name="Wong G.K."/>
            <person name="Yang H."/>
        </authorList>
    </citation>
    <scope>NUCLEOTIDE SEQUENCE [LARGE SCALE GENOMIC DNA]</scope>
</reference>
<keyword evidence="2" id="KW-0732">Signal</keyword>